<dbReference type="Proteomes" id="UP001328107">
    <property type="component" value="Unassembled WGS sequence"/>
</dbReference>
<comment type="caution">
    <text evidence="3">The sequence shown here is derived from an EMBL/GenBank/DDBJ whole genome shotgun (WGS) entry which is preliminary data.</text>
</comment>
<protein>
    <recommendedName>
        <fullName evidence="5">G protein-coupled receptor</fullName>
    </recommendedName>
</protein>
<evidence type="ECO:0000256" key="2">
    <source>
        <dbReference type="SAM" id="Phobius"/>
    </source>
</evidence>
<evidence type="ECO:0000313" key="4">
    <source>
        <dbReference type="Proteomes" id="UP001328107"/>
    </source>
</evidence>
<keyword evidence="4" id="KW-1185">Reference proteome</keyword>
<keyword evidence="2" id="KW-0472">Membrane</keyword>
<evidence type="ECO:0000313" key="3">
    <source>
        <dbReference type="EMBL" id="GMR55207.1"/>
    </source>
</evidence>
<dbReference type="InterPro" id="IPR052860">
    <property type="entry name" value="NRL-GPCR1"/>
</dbReference>
<dbReference type="Pfam" id="PF03125">
    <property type="entry name" value="Sre"/>
    <property type="match status" value="1"/>
</dbReference>
<feature type="transmembrane region" description="Helical" evidence="2">
    <location>
        <begin position="163"/>
        <end position="188"/>
    </location>
</feature>
<keyword evidence="2" id="KW-1133">Transmembrane helix</keyword>
<feature type="transmembrane region" description="Helical" evidence="2">
    <location>
        <begin position="55"/>
        <end position="81"/>
    </location>
</feature>
<dbReference type="GO" id="GO:0016020">
    <property type="term" value="C:membrane"/>
    <property type="evidence" value="ECO:0007669"/>
    <property type="project" value="InterPro"/>
</dbReference>
<dbReference type="GO" id="GO:0007606">
    <property type="term" value="P:sensory perception of chemical stimulus"/>
    <property type="evidence" value="ECO:0007669"/>
    <property type="project" value="InterPro"/>
</dbReference>
<reference evidence="4" key="1">
    <citation type="submission" date="2022-10" db="EMBL/GenBank/DDBJ databases">
        <title>Genome assembly of Pristionchus species.</title>
        <authorList>
            <person name="Yoshida K."/>
            <person name="Sommer R.J."/>
        </authorList>
    </citation>
    <scope>NUCLEOTIDE SEQUENCE [LARGE SCALE GENOMIC DNA]</scope>
    <source>
        <strain evidence="4">RS5460</strain>
    </source>
</reference>
<feature type="non-terminal residue" evidence="3">
    <location>
        <position position="1"/>
    </location>
</feature>
<accession>A0AAN5D3W2</accession>
<proteinExistence type="inferred from homology"/>
<evidence type="ECO:0008006" key="5">
    <source>
        <dbReference type="Google" id="ProtNLM"/>
    </source>
</evidence>
<sequence>NTMQSYLSIPMEELHLHFKLALYFIHFIELLFIFSSVSLMMFSMKILLNSAVIHIHLSVMFCIAFSVYILSTIGRLVLLLFELHFIHPVGGPDDSLLLGASFLRLYGIFYLIFALFGFTGERACATYWCDDYERRTRWWIVPCISSFAFFGGFAFSYTLLFDILTWSTLIIATGAINLIGFVPFLLLFRYNSRKWEAMRSFEHNEAISLNGYELSKRYQLRENIRVSELLCKMAVPLVVNYLIIAGFYFTHLLCPVPYISHVCLSMFDLWIAIFATSVPLLGYVLDATWRSTVKRILRGARVGVYVNERKKDKDEDASTNLYFAHLTQIWN</sequence>
<feature type="transmembrane region" description="Helical" evidence="2">
    <location>
        <begin position="229"/>
        <end position="249"/>
    </location>
</feature>
<keyword evidence="2" id="KW-0812">Transmembrane</keyword>
<organism evidence="3 4">
    <name type="scientific">Pristionchus mayeri</name>
    <dbReference type="NCBI Taxonomy" id="1317129"/>
    <lineage>
        <taxon>Eukaryota</taxon>
        <taxon>Metazoa</taxon>
        <taxon>Ecdysozoa</taxon>
        <taxon>Nematoda</taxon>
        <taxon>Chromadorea</taxon>
        <taxon>Rhabditida</taxon>
        <taxon>Rhabditina</taxon>
        <taxon>Diplogasteromorpha</taxon>
        <taxon>Diplogasteroidea</taxon>
        <taxon>Neodiplogasteridae</taxon>
        <taxon>Pristionchus</taxon>
    </lineage>
</organism>
<feature type="transmembrane region" description="Helical" evidence="2">
    <location>
        <begin position="269"/>
        <end position="289"/>
    </location>
</feature>
<dbReference type="PANTHER" id="PTHR47521">
    <property type="entry name" value="SERPENTINE RECEPTOR, CLASS E (EPSILON)-RELATED"/>
    <property type="match status" value="1"/>
</dbReference>
<comment type="similarity">
    <text evidence="1">Belongs to the nematode receptor-like protein sre family.</text>
</comment>
<feature type="non-terminal residue" evidence="3">
    <location>
        <position position="331"/>
    </location>
</feature>
<dbReference type="EMBL" id="BTRK01000005">
    <property type="protein sequence ID" value="GMR55207.1"/>
    <property type="molecule type" value="Genomic_DNA"/>
</dbReference>
<feature type="transmembrane region" description="Helical" evidence="2">
    <location>
        <begin position="138"/>
        <end position="157"/>
    </location>
</feature>
<dbReference type="InterPro" id="IPR004151">
    <property type="entry name" value="7TM_GPCR_serpentine_rcpt_Sre"/>
</dbReference>
<dbReference type="AlphaFoldDB" id="A0AAN5D3W2"/>
<feature type="transmembrane region" description="Helical" evidence="2">
    <location>
        <begin position="20"/>
        <end position="43"/>
    </location>
</feature>
<name>A0AAN5D3W2_9BILA</name>
<gene>
    <name evidence="3" type="ORF">PMAYCL1PPCAC_25402</name>
</gene>
<dbReference type="PANTHER" id="PTHR47521:SF7">
    <property type="entry name" value="SERPENTINE RECEPTOR CLASS EPSILON-6"/>
    <property type="match status" value="1"/>
</dbReference>
<feature type="transmembrane region" description="Helical" evidence="2">
    <location>
        <begin position="96"/>
        <end position="118"/>
    </location>
</feature>
<evidence type="ECO:0000256" key="1">
    <source>
        <dbReference type="ARBA" id="ARBA00006803"/>
    </source>
</evidence>